<protein>
    <submittedName>
        <fullName evidence="3">Reverse transcriptase domain-containing protein</fullName>
    </submittedName>
</protein>
<dbReference type="PANTHER" id="PTHR33067:SF35">
    <property type="entry name" value="ASPARTIC PEPTIDASE DDI1-TYPE DOMAIN-CONTAINING PROTEIN"/>
    <property type="match status" value="1"/>
</dbReference>
<feature type="region of interest" description="Disordered" evidence="1">
    <location>
        <begin position="1"/>
        <end position="30"/>
    </location>
</feature>
<dbReference type="SUPFAM" id="SSF56672">
    <property type="entry name" value="DNA/RNA polymerases"/>
    <property type="match status" value="1"/>
</dbReference>
<keyword evidence="3" id="KW-0548">Nucleotidyltransferase</keyword>
<evidence type="ECO:0000313" key="3">
    <source>
        <dbReference type="EMBL" id="GEU89138.1"/>
    </source>
</evidence>
<dbReference type="PROSITE" id="PS50994">
    <property type="entry name" value="INTEGRASE"/>
    <property type="match status" value="1"/>
</dbReference>
<dbReference type="InterPro" id="IPR001584">
    <property type="entry name" value="Integrase_cat-core"/>
</dbReference>
<dbReference type="EMBL" id="BKCJ010009896">
    <property type="protein sequence ID" value="GEU89138.1"/>
    <property type="molecule type" value="Genomic_DNA"/>
</dbReference>
<keyword evidence="3" id="KW-0808">Transferase</keyword>
<evidence type="ECO:0000259" key="2">
    <source>
        <dbReference type="PROSITE" id="PS50994"/>
    </source>
</evidence>
<dbReference type="InterPro" id="IPR021109">
    <property type="entry name" value="Peptidase_aspartic_dom_sf"/>
</dbReference>
<dbReference type="InterPro" id="IPR043502">
    <property type="entry name" value="DNA/RNA_pol_sf"/>
</dbReference>
<gene>
    <name evidence="3" type="ORF">Tci_061116</name>
</gene>
<dbReference type="CDD" id="cd00303">
    <property type="entry name" value="retropepsin_like"/>
    <property type="match status" value="1"/>
</dbReference>
<comment type="caution">
    <text evidence="3">The sequence shown here is derived from an EMBL/GenBank/DDBJ whole genome shotgun (WGS) entry which is preliminary data.</text>
</comment>
<sequence length="708" mass="80296">MNNNHNPEPPPMGLPPQNNNGPPSMVRPNGQAPRLMKELCQPSINGRGGPIALIPIQAIDFSLRHHMIQQVQNTCQFHGLPGDDANRHIDKFLEITQHIKQNGVSDDSIRLSLFPYSLTRHAINGLLPSNTIANTRGDLKAITTHSGVSYDGAPIPPPTLSLPKVVVRVPEVTKDTIQLSTKNIQPLVVQNQVLIDEPVVALKPKPTIPNPSRANKQKLREKDDNLALRFVEIFRKLHFELSFVDALLHMPKFALMFKSNLNNKEKLFELATTSVNENCSAVILKKLPEKLGDPGKFLIPCDFSELDECLALADLGASINLMPLSIWKKLSLPELTPTRMILELADRSTTRPAGIAKDVFVKVERSDFILEEIETFLRTPDELSNLDDDYYDTEGDILYLEKLLNEDPSSNLPSELPSHLEYAFLEGTDKLPVIISKELKDEEKFALSNVLKSHKREIARKISDIKGIDPRFCIHKMIMEDDFKPTIQHQRRVNPKIYEVIKKKVIKLLDSGLINPIFDSPWVSPVHCVPKKGEVKALPTNDARLVVKFLKSFFARFGAPRAIISDHDTHFCNDQFAKVMIKYGVTQHLSTAYHQQISGQVGVSNRSLKRILESTIGENYASWFDKLDYTLWAFRIAFKTPIGCTPYKLVYRKACHLPIELEHKAYWALKHCNFDLKTMGDHQKVQLNELNELRDQAYKNSFIYKEKT</sequence>
<dbReference type="Gene3D" id="2.40.70.10">
    <property type="entry name" value="Acid Proteases"/>
    <property type="match status" value="1"/>
</dbReference>
<dbReference type="GO" id="GO:0003964">
    <property type="term" value="F:RNA-directed DNA polymerase activity"/>
    <property type="evidence" value="ECO:0007669"/>
    <property type="project" value="UniProtKB-KW"/>
</dbReference>
<feature type="domain" description="Integrase catalytic" evidence="2">
    <location>
        <begin position="491"/>
        <end position="654"/>
    </location>
</feature>
<dbReference type="AlphaFoldDB" id="A0A6L2NS16"/>
<proteinExistence type="predicted"/>
<dbReference type="PANTHER" id="PTHR33067">
    <property type="entry name" value="RNA-DIRECTED DNA POLYMERASE-RELATED"/>
    <property type="match status" value="1"/>
</dbReference>
<organism evidence="3">
    <name type="scientific">Tanacetum cinerariifolium</name>
    <name type="common">Dalmatian daisy</name>
    <name type="synonym">Chrysanthemum cinerariifolium</name>
    <dbReference type="NCBI Taxonomy" id="118510"/>
    <lineage>
        <taxon>Eukaryota</taxon>
        <taxon>Viridiplantae</taxon>
        <taxon>Streptophyta</taxon>
        <taxon>Embryophyta</taxon>
        <taxon>Tracheophyta</taxon>
        <taxon>Spermatophyta</taxon>
        <taxon>Magnoliopsida</taxon>
        <taxon>eudicotyledons</taxon>
        <taxon>Gunneridae</taxon>
        <taxon>Pentapetalae</taxon>
        <taxon>asterids</taxon>
        <taxon>campanulids</taxon>
        <taxon>Asterales</taxon>
        <taxon>Asteraceae</taxon>
        <taxon>Asteroideae</taxon>
        <taxon>Anthemideae</taxon>
        <taxon>Anthemidinae</taxon>
        <taxon>Tanacetum</taxon>
    </lineage>
</organism>
<dbReference type="GO" id="GO:0015074">
    <property type="term" value="P:DNA integration"/>
    <property type="evidence" value="ECO:0007669"/>
    <property type="project" value="InterPro"/>
</dbReference>
<accession>A0A6L2NS16</accession>
<evidence type="ECO:0000256" key="1">
    <source>
        <dbReference type="SAM" id="MobiDB-lite"/>
    </source>
</evidence>
<reference evidence="3" key="1">
    <citation type="journal article" date="2019" name="Sci. Rep.">
        <title>Draft genome of Tanacetum cinerariifolium, the natural source of mosquito coil.</title>
        <authorList>
            <person name="Yamashiro T."/>
            <person name="Shiraishi A."/>
            <person name="Satake H."/>
            <person name="Nakayama K."/>
        </authorList>
    </citation>
    <scope>NUCLEOTIDE SEQUENCE</scope>
</reference>
<dbReference type="InterPro" id="IPR012337">
    <property type="entry name" value="RNaseH-like_sf"/>
</dbReference>
<dbReference type="SUPFAM" id="SSF53098">
    <property type="entry name" value="Ribonuclease H-like"/>
    <property type="match status" value="1"/>
</dbReference>
<dbReference type="GO" id="GO:0003676">
    <property type="term" value="F:nucleic acid binding"/>
    <property type="evidence" value="ECO:0007669"/>
    <property type="project" value="InterPro"/>
</dbReference>
<dbReference type="Gene3D" id="3.30.420.10">
    <property type="entry name" value="Ribonuclease H-like superfamily/Ribonuclease H"/>
    <property type="match status" value="1"/>
</dbReference>
<name>A0A6L2NS16_TANCI</name>
<dbReference type="InterPro" id="IPR036397">
    <property type="entry name" value="RNaseH_sf"/>
</dbReference>
<keyword evidence="3" id="KW-0695">RNA-directed DNA polymerase</keyword>